<evidence type="ECO:0000313" key="2">
    <source>
        <dbReference type="Proteomes" id="UP001152519"/>
    </source>
</evidence>
<dbReference type="Proteomes" id="UP001152519">
    <property type="component" value="Unassembled WGS sequence"/>
</dbReference>
<name>A0A9W4GP04_9ACTN</name>
<accession>A0A9W4GP04</accession>
<evidence type="ECO:0000313" key="1">
    <source>
        <dbReference type="EMBL" id="CAG6391935.1"/>
    </source>
</evidence>
<dbReference type="EMBL" id="CAJSLV010000042">
    <property type="protein sequence ID" value="CAG6391935.1"/>
    <property type="molecule type" value="Genomic_DNA"/>
</dbReference>
<organism evidence="1 2">
    <name type="scientific">Actinacidiphila cocklensis</name>
    <dbReference type="NCBI Taxonomy" id="887465"/>
    <lineage>
        <taxon>Bacteria</taxon>
        <taxon>Bacillati</taxon>
        <taxon>Actinomycetota</taxon>
        <taxon>Actinomycetes</taxon>
        <taxon>Kitasatosporales</taxon>
        <taxon>Streptomycetaceae</taxon>
        <taxon>Actinacidiphila</taxon>
    </lineage>
</organism>
<dbReference type="AlphaFoldDB" id="A0A9W4GP04"/>
<sequence length="190" mass="19165">MPTRAQLAKMLITESDLPAGSLVSHQDISPRGKVTADDPACQPLVDSMLFTSASAGPPAAAVNQLVTATGAGAGAAGVRTALVAYRDRGAVLAMDGLQTAVQACAAGFTATLNGARTRFTVAPDNQAGGGQQATGVVLTDTMDGSPESNDVWLVRSENVVAYFVAVGLPGSSVPRAAMTAVAVPQVRKLS</sequence>
<keyword evidence="2" id="KW-1185">Reference proteome</keyword>
<protein>
    <submittedName>
        <fullName evidence="1">Uncharacterized protein</fullName>
    </submittedName>
</protein>
<comment type="caution">
    <text evidence="1">The sequence shown here is derived from an EMBL/GenBank/DDBJ whole genome shotgun (WGS) entry which is preliminary data.</text>
</comment>
<gene>
    <name evidence="1" type="ORF">SCOCK_140133</name>
</gene>
<proteinExistence type="predicted"/>
<reference evidence="1" key="1">
    <citation type="submission" date="2021-05" db="EMBL/GenBank/DDBJ databases">
        <authorList>
            <person name="Arsene-Ploetze F."/>
        </authorList>
    </citation>
    <scope>NUCLEOTIDE SEQUENCE</scope>
    <source>
        <strain evidence="1">DSM 42138</strain>
    </source>
</reference>